<feature type="domain" description="GINS subunit" evidence="6">
    <location>
        <begin position="34"/>
        <end position="99"/>
    </location>
</feature>
<keyword evidence="3 5" id="KW-0235">DNA replication</keyword>
<evidence type="ECO:0000313" key="9">
    <source>
        <dbReference type="Proteomes" id="UP000054359"/>
    </source>
</evidence>
<dbReference type="InterPro" id="IPR005339">
    <property type="entry name" value="GINS_Psf1"/>
</dbReference>
<dbReference type="CDD" id="cd21696">
    <property type="entry name" value="GINS_B_Psf1"/>
    <property type="match status" value="1"/>
</dbReference>
<evidence type="ECO:0000259" key="7">
    <source>
        <dbReference type="Pfam" id="PF24997"/>
    </source>
</evidence>
<sequence length="166" mass="19008">MKQVFEEMNALFEENQIDVNASINGEVQCHAAVQLRHAVLLRDKRCILAYLYNRLQMIRDIRWGFGAVLPPDVRSCLSEAEVNWFTSYNRTVANYMTSIGGVGIDLFLHLQPPKSLYIQVRCLCDYGDFETSDGNTVVLTKNSTHFLQRTDCEKLIHQGILEHITV</sequence>
<dbReference type="GO" id="GO:1902983">
    <property type="term" value="P:DNA strand elongation involved in mitotic DNA replication"/>
    <property type="evidence" value="ECO:0007669"/>
    <property type="project" value="TreeGrafter"/>
</dbReference>
<protein>
    <recommendedName>
        <fullName evidence="5">DNA replication complex GINS protein PSF1</fullName>
    </recommendedName>
</protein>
<evidence type="ECO:0000256" key="3">
    <source>
        <dbReference type="ARBA" id="ARBA00022705"/>
    </source>
</evidence>
<dbReference type="InterPro" id="IPR056783">
    <property type="entry name" value="PSF1_C"/>
</dbReference>
<dbReference type="Pfam" id="PF05916">
    <property type="entry name" value="Sld5"/>
    <property type="match status" value="1"/>
</dbReference>
<evidence type="ECO:0000256" key="1">
    <source>
        <dbReference type="ARBA" id="ARBA00004123"/>
    </source>
</evidence>
<dbReference type="EMBL" id="KK113103">
    <property type="protein sequence ID" value="KFM59344.1"/>
    <property type="molecule type" value="Genomic_DNA"/>
</dbReference>
<evidence type="ECO:0000256" key="4">
    <source>
        <dbReference type="ARBA" id="ARBA00023242"/>
    </source>
</evidence>
<name>A0A087T2K5_STEMI</name>
<reference evidence="8 9" key="1">
    <citation type="submission" date="2013-11" db="EMBL/GenBank/DDBJ databases">
        <title>Genome sequencing of Stegodyphus mimosarum.</title>
        <authorList>
            <person name="Bechsgaard J."/>
        </authorList>
    </citation>
    <scope>NUCLEOTIDE SEQUENCE [LARGE SCALE GENOMIC DNA]</scope>
</reference>
<keyword evidence="4 5" id="KW-0539">Nucleus</keyword>
<comment type="subcellular location">
    <subcellularLocation>
        <location evidence="1 5">Nucleus</location>
    </subcellularLocation>
</comment>
<evidence type="ECO:0000313" key="8">
    <source>
        <dbReference type="EMBL" id="KFM59344.1"/>
    </source>
</evidence>
<comment type="subunit">
    <text evidence="5">Component of the GINS complex.</text>
</comment>
<proteinExistence type="inferred from homology"/>
<organism evidence="8 9">
    <name type="scientific">Stegodyphus mimosarum</name>
    <name type="common">African social velvet spider</name>
    <dbReference type="NCBI Taxonomy" id="407821"/>
    <lineage>
        <taxon>Eukaryota</taxon>
        <taxon>Metazoa</taxon>
        <taxon>Ecdysozoa</taxon>
        <taxon>Arthropoda</taxon>
        <taxon>Chelicerata</taxon>
        <taxon>Arachnida</taxon>
        <taxon>Araneae</taxon>
        <taxon>Araneomorphae</taxon>
        <taxon>Entelegynae</taxon>
        <taxon>Eresoidea</taxon>
        <taxon>Eresidae</taxon>
        <taxon>Stegodyphus</taxon>
    </lineage>
</organism>
<dbReference type="STRING" id="407821.A0A087T2K5"/>
<dbReference type="PANTHER" id="PTHR12914:SF2">
    <property type="entry name" value="DNA REPLICATION COMPLEX GINS PROTEIN PSF1"/>
    <property type="match status" value="1"/>
</dbReference>
<dbReference type="Pfam" id="PF24997">
    <property type="entry name" value="PSF1_C"/>
    <property type="match status" value="1"/>
</dbReference>
<accession>A0A087T2K5</accession>
<dbReference type="Gene3D" id="1.20.58.1030">
    <property type="match status" value="1"/>
</dbReference>
<evidence type="ECO:0000256" key="5">
    <source>
        <dbReference type="RuleBase" id="RU368085"/>
    </source>
</evidence>
<dbReference type="InterPro" id="IPR036224">
    <property type="entry name" value="GINS_bundle-like_dom_sf"/>
</dbReference>
<evidence type="ECO:0000259" key="6">
    <source>
        <dbReference type="Pfam" id="PF05916"/>
    </source>
</evidence>
<dbReference type="GO" id="GO:0000811">
    <property type="term" value="C:GINS complex"/>
    <property type="evidence" value="ECO:0007669"/>
    <property type="project" value="UniProtKB-UniRule"/>
</dbReference>
<dbReference type="AlphaFoldDB" id="A0A087T2K5"/>
<dbReference type="InterPro" id="IPR021151">
    <property type="entry name" value="GINS_A"/>
</dbReference>
<dbReference type="PANTHER" id="PTHR12914">
    <property type="entry name" value="PARTNER OF SLD5"/>
    <property type="match status" value="1"/>
</dbReference>
<gene>
    <name evidence="8" type="ORF">X975_16979</name>
</gene>
<feature type="non-terminal residue" evidence="8">
    <location>
        <position position="166"/>
    </location>
</feature>
<dbReference type="Proteomes" id="UP000054359">
    <property type="component" value="Unassembled WGS sequence"/>
</dbReference>
<evidence type="ECO:0000256" key="2">
    <source>
        <dbReference type="ARBA" id="ARBA00006677"/>
    </source>
</evidence>
<dbReference type="OMA" id="MFCEKAT"/>
<dbReference type="OrthoDB" id="10252587at2759"/>
<comment type="similarity">
    <text evidence="2 5">Belongs to the GINS1/PSF1 family.</text>
</comment>
<keyword evidence="9" id="KW-1185">Reference proteome</keyword>
<comment type="function">
    <text evidence="5">Required for correct functioning of the GINS complex, a complex that plays an essential role in the initiation of DNA replication, and progression of DNA replication forks. GINS complex seems to bind preferentially to single-stranded DNA.</text>
</comment>
<feature type="domain" description="DNA replication complex GINS protein PSF1 C-terminal" evidence="7">
    <location>
        <begin position="114"/>
        <end position="165"/>
    </location>
</feature>
<dbReference type="SUPFAM" id="SSF158573">
    <property type="entry name" value="GINS helical bundle-like"/>
    <property type="match status" value="1"/>
</dbReference>
<dbReference type="CDD" id="cd11710">
    <property type="entry name" value="GINS_A_psf1"/>
    <property type="match status" value="1"/>
</dbReference>